<protein>
    <recommendedName>
        <fullName evidence="11">ERCC4 domain-containing protein</fullName>
    </recommendedName>
</protein>
<dbReference type="InterPro" id="IPR047520">
    <property type="entry name" value="XPF_nuclease"/>
</dbReference>
<keyword evidence="13" id="KW-1185">Reference proteome</keyword>
<dbReference type="InterPro" id="IPR010994">
    <property type="entry name" value="RuvA_2-like"/>
</dbReference>
<dbReference type="SUPFAM" id="SSF47781">
    <property type="entry name" value="RuvA domain 2-like"/>
    <property type="match status" value="1"/>
</dbReference>
<keyword evidence="8" id="KW-0234">DNA repair</keyword>
<accession>A0A5J5EEU8</accession>
<comment type="subcellular location">
    <subcellularLocation>
        <location evidence="1">Nucleus</location>
    </subcellularLocation>
</comment>
<evidence type="ECO:0000256" key="1">
    <source>
        <dbReference type="ARBA" id="ARBA00004123"/>
    </source>
</evidence>
<dbReference type="OrthoDB" id="361020at2759"/>
<keyword evidence="3" id="KW-0540">Nuclease</keyword>
<dbReference type="PANTHER" id="PTHR10150">
    <property type="entry name" value="DNA REPAIR ENDONUCLEASE XPF"/>
    <property type="match status" value="1"/>
</dbReference>
<dbReference type="InterPro" id="IPR006167">
    <property type="entry name" value="XPF"/>
</dbReference>
<feature type="domain" description="ERCC4" evidence="11">
    <location>
        <begin position="718"/>
        <end position="798"/>
    </location>
</feature>
<dbReference type="GO" id="GO:0000736">
    <property type="term" value="P:double-strand break repair via single-strand annealing, removal of nonhomologous ends"/>
    <property type="evidence" value="ECO:0007669"/>
    <property type="project" value="TreeGrafter"/>
</dbReference>
<dbReference type="AlphaFoldDB" id="A0A5J5EEU8"/>
<dbReference type="PANTHER" id="PTHR10150:SF0">
    <property type="entry name" value="DNA REPAIR ENDONUCLEASE XPF"/>
    <property type="match status" value="1"/>
</dbReference>
<keyword evidence="4" id="KW-0255">Endonuclease</keyword>
<evidence type="ECO:0000313" key="12">
    <source>
        <dbReference type="EMBL" id="KAA8893751.1"/>
    </source>
</evidence>
<dbReference type="FunCoup" id="A0A5J5EEU8">
    <property type="interactions" value="955"/>
</dbReference>
<evidence type="ECO:0000256" key="4">
    <source>
        <dbReference type="ARBA" id="ARBA00022759"/>
    </source>
</evidence>
<evidence type="ECO:0000259" key="11">
    <source>
        <dbReference type="SMART" id="SM00891"/>
    </source>
</evidence>
<gene>
    <name evidence="12" type="ORF">FN846DRAFT_913681</name>
</gene>
<dbReference type="GO" id="GO:0003684">
    <property type="term" value="F:damaged DNA binding"/>
    <property type="evidence" value="ECO:0007669"/>
    <property type="project" value="TreeGrafter"/>
</dbReference>
<dbReference type="GO" id="GO:0000724">
    <property type="term" value="P:double-strand break repair via homologous recombination"/>
    <property type="evidence" value="ECO:0007669"/>
    <property type="project" value="TreeGrafter"/>
</dbReference>
<comment type="similarity">
    <text evidence="2">Belongs to the XPF family.</text>
</comment>
<evidence type="ECO:0000256" key="6">
    <source>
        <dbReference type="ARBA" id="ARBA00022801"/>
    </source>
</evidence>
<dbReference type="GO" id="GO:0000110">
    <property type="term" value="C:nucleotide-excision repair factor 1 complex"/>
    <property type="evidence" value="ECO:0007669"/>
    <property type="project" value="TreeGrafter"/>
</dbReference>
<keyword evidence="6" id="KW-0378">Hydrolase</keyword>
<dbReference type="SMART" id="SM00891">
    <property type="entry name" value="ERCC4"/>
    <property type="match status" value="1"/>
</dbReference>
<organism evidence="12 13">
    <name type="scientific">Sphaerosporella brunnea</name>
    <dbReference type="NCBI Taxonomy" id="1250544"/>
    <lineage>
        <taxon>Eukaryota</taxon>
        <taxon>Fungi</taxon>
        <taxon>Dikarya</taxon>
        <taxon>Ascomycota</taxon>
        <taxon>Pezizomycotina</taxon>
        <taxon>Pezizomycetes</taxon>
        <taxon>Pezizales</taxon>
        <taxon>Pyronemataceae</taxon>
        <taxon>Sphaerosporella</taxon>
    </lineage>
</organism>
<dbReference type="EMBL" id="VXIS01000405">
    <property type="protein sequence ID" value="KAA8893751.1"/>
    <property type="molecule type" value="Genomic_DNA"/>
</dbReference>
<dbReference type="Gene3D" id="1.10.150.20">
    <property type="entry name" value="5' to 3' exonuclease, C-terminal subdomain"/>
    <property type="match status" value="1"/>
</dbReference>
<dbReference type="NCBIfam" id="TIGR00596">
    <property type="entry name" value="rad1"/>
    <property type="match status" value="1"/>
</dbReference>
<evidence type="ECO:0000256" key="3">
    <source>
        <dbReference type="ARBA" id="ARBA00022722"/>
    </source>
</evidence>
<dbReference type="FunFam" id="3.40.50.10130:FF:000002">
    <property type="entry name" value="DNA repair endonuclease XPF"/>
    <property type="match status" value="1"/>
</dbReference>
<dbReference type="InParanoid" id="A0A5J5EEU8"/>
<keyword evidence="9" id="KW-0539">Nucleus</keyword>
<dbReference type="CDD" id="cd20078">
    <property type="entry name" value="XPF_nuclease_XPF_euk"/>
    <property type="match status" value="1"/>
</dbReference>
<dbReference type="InterPro" id="IPR011335">
    <property type="entry name" value="Restrct_endonuc-II-like"/>
</dbReference>
<sequence>MASSSSDAASPAIKISLPLAFQQEIFQSVRAEDQLVILARGLGLLRIVTNLLHSYDAAGDCLVLVVGASEAEVEWIGEALAEQNALSKAPKARGLRITDAMSVSGRRAAYAKGGVFAVTSRILQVDLLTHNIPPEMITGMVVLRADRVTATSAEAFILRIYRQKNNSGFIKAFSDSPEPFTTGFAPLATMMKNLHLRTPSLWPRFHLSVAESLESKTAEVVELNVGMTESMQQIQTAILQCIETSLSEIKKGNSREVDMEGWDVESALHRQFDIVVRRQLDPVWHRVSRKTKQIVGDLTQLREMLNYLLSYDSVSFWQYLEGILATQSTSASGQGKQNQSPWLFLDAAQVLFNTAKNRAYTGKVTNAGGEGIPAGLVPVLEEQPKWSQLSEILDEIERESILRLSSNDGSYGTTLIMCSDAKECRQLREYLQTVNRPVVTSDEKDEEDEEANANLDTEGEVKYSAAYMMRRRLRGYLNWKRDLSSFKAAYSEISRTTSSNAQTQKRAQESIHGRAPANKRRRVRGGANGGAASTSRAAGGSVQVADEQAAQVAQLWQVLQPTEAEQAAKQEIGADPLDNMEDYYELFDLQNLAVVHPFKGDMDDRLLEELRPRYIIMYNPDTAFVRRVEVYRSSHNDRHVKVYFLFYGDSVEEQRFLSAVRKEKDSFSKLIKEKGSMAVTLTTDGMAVDDPQEEFLRTINNTRIAGGGRLTATAEPPRVIVDIREFRSSLPSLLHARKIEPVAVTLTVGDYILSPDICVERKSIKDLISSFKNGRLYSQCENMLQHYKQPMVLIEFDKDKSFSLEPLSELNSGPRQDDLQSKLVLLALAFPKVRFIWSSSPYQTAEIFEELKRNQEEPNPDQAVAMGLEEGEEKEGIIYNQTPVEMLRALPGITGKNYKFVMQDVDNFVELSNMSEAELAALVGKEAAKKVHRFFNRTF</sequence>
<dbReference type="GO" id="GO:0000014">
    <property type="term" value="F:single-stranded DNA endodeoxyribonuclease activity"/>
    <property type="evidence" value="ECO:0007669"/>
    <property type="project" value="TreeGrafter"/>
</dbReference>
<keyword evidence="7" id="KW-0238">DNA-binding</keyword>
<dbReference type="GO" id="GO:0000712">
    <property type="term" value="P:resolution of meiotic recombination intermediates"/>
    <property type="evidence" value="ECO:0007669"/>
    <property type="project" value="TreeGrafter"/>
</dbReference>
<dbReference type="GO" id="GO:0003697">
    <property type="term" value="F:single-stranded DNA binding"/>
    <property type="evidence" value="ECO:0007669"/>
    <property type="project" value="InterPro"/>
</dbReference>
<feature type="region of interest" description="Disordered" evidence="10">
    <location>
        <begin position="492"/>
        <end position="542"/>
    </location>
</feature>
<dbReference type="InterPro" id="IPR006166">
    <property type="entry name" value="ERCC4_domain"/>
</dbReference>
<reference evidence="12 13" key="1">
    <citation type="submission" date="2019-09" db="EMBL/GenBank/DDBJ databases">
        <title>Draft genome of the ectomycorrhizal ascomycete Sphaerosporella brunnea.</title>
        <authorList>
            <consortium name="DOE Joint Genome Institute"/>
            <person name="Benucci G.M."/>
            <person name="Marozzi G."/>
            <person name="Antonielli L."/>
            <person name="Sanchez S."/>
            <person name="Marco P."/>
            <person name="Wang X."/>
            <person name="Falini L.B."/>
            <person name="Barry K."/>
            <person name="Haridas S."/>
            <person name="Lipzen A."/>
            <person name="Labutti K."/>
            <person name="Grigoriev I.V."/>
            <person name="Murat C."/>
            <person name="Martin F."/>
            <person name="Albertini E."/>
            <person name="Donnini D."/>
            <person name="Bonito G."/>
        </authorList>
    </citation>
    <scope>NUCLEOTIDE SEQUENCE [LARGE SCALE GENOMIC DNA]</scope>
    <source>
        <strain evidence="12 13">Sb_GMNB300</strain>
    </source>
</reference>
<evidence type="ECO:0000256" key="8">
    <source>
        <dbReference type="ARBA" id="ARBA00023204"/>
    </source>
</evidence>
<proteinExistence type="inferred from homology"/>
<evidence type="ECO:0000256" key="9">
    <source>
        <dbReference type="ARBA" id="ARBA00023242"/>
    </source>
</evidence>
<dbReference type="Proteomes" id="UP000326924">
    <property type="component" value="Unassembled WGS sequence"/>
</dbReference>
<comment type="caution">
    <text evidence="12">The sequence shown here is derived from an EMBL/GenBank/DDBJ whole genome shotgun (WGS) entry which is preliminary data.</text>
</comment>
<dbReference type="GO" id="GO:1901255">
    <property type="term" value="P:nucleotide-excision repair involved in interstrand cross-link repair"/>
    <property type="evidence" value="ECO:0007669"/>
    <property type="project" value="TreeGrafter"/>
</dbReference>
<feature type="compositionally biased region" description="Polar residues" evidence="10">
    <location>
        <begin position="493"/>
        <end position="505"/>
    </location>
</feature>
<keyword evidence="5" id="KW-0227">DNA damage</keyword>
<feature type="compositionally biased region" description="Low complexity" evidence="10">
    <location>
        <begin position="530"/>
        <end position="542"/>
    </location>
</feature>
<evidence type="ECO:0000256" key="5">
    <source>
        <dbReference type="ARBA" id="ARBA00022763"/>
    </source>
</evidence>
<evidence type="ECO:0000256" key="7">
    <source>
        <dbReference type="ARBA" id="ARBA00023125"/>
    </source>
</evidence>
<dbReference type="Pfam" id="PF02732">
    <property type="entry name" value="ERCC4"/>
    <property type="match status" value="1"/>
</dbReference>
<dbReference type="Gene3D" id="3.40.50.10130">
    <property type="match status" value="1"/>
</dbReference>
<evidence type="ECO:0000313" key="13">
    <source>
        <dbReference type="Proteomes" id="UP000326924"/>
    </source>
</evidence>
<name>A0A5J5EEU8_9PEZI</name>
<evidence type="ECO:0000256" key="2">
    <source>
        <dbReference type="ARBA" id="ARBA00010015"/>
    </source>
</evidence>
<evidence type="ECO:0000256" key="10">
    <source>
        <dbReference type="SAM" id="MobiDB-lite"/>
    </source>
</evidence>
<dbReference type="SUPFAM" id="SSF52980">
    <property type="entry name" value="Restriction endonuclease-like"/>
    <property type="match status" value="1"/>
</dbReference>